<reference evidence="1" key="1">
    <citation type="submission" date="2018-10" db="EMBL/GenBank/DDBJ databases">
        <title>Hidden diversity of soil giant viruses.</title>
        <authorList>
            <person name="Schulz F."/>
            <person name="Alteio L."/>
            <person name="Goudeau D."/>
            <person name="Ryan E.M."/>
            <person name="Malmstrom R.R."/>
            <person name="Blanchard J."/>
            <person name="Woyke T."/>
        </authorList>
    </citation>
    <scope>NUCLEOTIDE SEQUENCE</scope>
    <source>
        <strain evidence="1">HAV1</strain>
    </source>
</reference>
<gene>
    <name evidence="1" type="ORF">Harvfovirus9_22</name>
</gene>
<protein>
    <submittedName>
        <fullName evidence="1">Uncharacterized protein</fullName>
    </submittedName>
</protein>
<dbReference type="EMBL" id="MK072251">
    <property type="protein sequence ID" value="AYV80892.1"/>
    <property type="molecule type" value="Genomic_DNA"/>
</dbReference>
<proteinExistence type="predicted"/>
<accession>A0A3G5A128</accession>
<evidence type="ECO:0000313" key="1">
    <source>
        <dbReference type="EMBL" id="AYV80892.1"/>
    </source>
</evidence>
<sequence>MSSLDDLEILALKAVGRASAAVPSSLPDALKGILALKELARARNLARGHVYEAQLTVDSVQNGKQFTLGEASLEVLINEIIRRLLVAQKLPGITVKPQSPRMTYFESHFDDSLFGLRIGNSIGDSNYAETTLLVRWEAPGGPCSYSPTELKCIGYGAGTKHVADEKELVAELIRLRDFFRTHTMVEIKLTEDLLEAKEEMMDPRLHTKIPPDCFLSETGILLDGEKVVKFLRDENAVVEAKWLPDKQQLVIVVDTATPIADLTRDNEWVSRGVSQGWLVIRPVLNL</sequence>
<name>A0A3G5A128_9VIRU</name>
<organism evidence="1">
    <name type="scientific">Harvfovirus sp</name>
    <dbReference type="NCBI Taxonomy" id="2487768"/>
    <lineage>
        <taxon>Viruses</taxon>
        <taxon>Varidnaviria</taxon>
        <taxon>Bamfordvirae</taxon>
        <taxon>Nucleocytoviricota</taxon>
        <taxon>Megaviricetes</taxon>
        <taxon>Imitervirales</taxon>
        <taxon>Mimiviridae</taxon>
        <taxon>Klosneuvirinae</taxon>
    </lineage>
</organism>